<dbReference type="EMBL" id="JAVRHP010000004">
    <property type="protein sequence ID" value="MDT0648853.1"/>
    <property type="molecule type" value="Genomic_DNA"/>
</dbReference>
<organism evidence="2 3">
    <name type="scientific">Autumnicola edwardsiae</name>
    <dbReference type="NCBI Taxonomy" id="3075594"/>
    <lineage>
        <taxon>Bacteria</taxon>
        <taxon>Pseudomonadati</taxon>
        <taxon>Bacteroidota</taxon>
        <taxon>Flavobacteriia</taxon>
        <taxon>Flavobacteriales</taxon>
        <taxon>Flavobacteriaceae</taxon>
        <taxon>Autumnicola</taxon>
    </lineage>
</organism>
<sequence>MSRYQDDLGNMRSLDLYLETLNKEEYRTARKKIGSSGLARAPLAGMDIASTSFHHVLHNKRKKRQLKTLAQFQKKFDWQFDVNTVLKEEYDALVLTDANRIINWVSKGFYNMTGYPASFAIGQTPDFLQGKNTPEDTKKRVDEKLKKEVVFTETFVNYRKNNEEYLCEITVIPLRSYGAKLTHFLALEREISA</sequence>
<evidence type="ECO:0000313" key="2">
    <source>
        <dbReference type="EMBL" id="MDT0648853.1"/>
    </source>
</evidence>
<name>A0ABU3CRK0_9FLAO</name>
<comment type="caution">
    <text evidence="2">The sequence shown here is derived from an EMBL/GenBank/DDBJ whole genome shotgun (WGS) entry which is preliminary data.</text>
</comment>
<dbReference type="Proteomes" id="UP001248819">
    <property type="component" value="Unassembled WGS sequence"/>
</dbReference>
<reference evidence="2 3" key="1">
    <citation type="submission" date="2023-09" db="EMBL/GenBank/DDBJ databases">
        <authorList>
            <person name="Rey-Velasco X."/>
        </authorList>
    </citation>
    <scope>NUCLEOTIDE SEQUENCE [LARGE SCALE GENOMIC DNA]</scope>
    <source>
        <strain evidence="2 3">F297</strain>
    </source>
</reference>
<dbReference type="CDD" id="cd00130">
    <property type="entry name" value="PAS"/>
    <property type="match status" value="1"/>
</dbReference>
<dbReference type="RefSeq" id="WP_311483031.1">
    <property type="nucleotide sequence ID" value="NZ_JAVRHP010000004.1"/>
</dbReference>
<dbReference type="NCBIfam" id="TIGR00229">
    <property type="entry name" value="sensory_box"/>
    <property type="match status" value="1"/>
</dbReference>
<accession>A0ABU3CRK0</accession>
<proteinExistence type="predicted"/>
<protein>
    <submittedName>
        <fullName evidence="2">PAS domain-containing protein</fullName>
    </submittedName>
</protein>
<dbReference type="InterPro" id="IPR035965">
    <property type="entry name" value="PAS-like_dom_sf"/>
</dbReference>
<evidence type="ECO:0000259" key="1">
    <source>
        <dbReference type="Pfam" id="PF13426"/>
    </source>
</evidence>
<feature type="domain" description="PAS" evidence="1">
    <location>
        <begin position="92"/>
        <end position="192"/>
    </location>
</feature>
<dbReference type="InterPro" id="IPR000014">
    <property type="entry name" value="PAS"/>
</dbReference>
<dbReference type="Gene3D" id="3.30.450.20">
    <property type="entry name" value="PAS domain"/>
    <property type="match status" value="1"/>
</dbReference>
<keyword evidence="3" id="KW-1185">Reference proteome</keyword>
<evidence type="ECO:0000313" key="3">
    <source>
        <dbReference type="Proteomes" id="UP001248819"/>
    </source>
</evidence>
<dbReference type="Pfam" id="PF13426">
    <property type="entry name" value="PAS_9"/>
    <property type="match status" value="1"/>
</dbReference>
<dbReference type="SUPFAM" id="SSF55785">
    <property type="entry name" value="PYP-like sensor domain (PAS domain)"/>
    <property type="match status" value="1"/>
</dbReference>
<gene>
    <name evidence="2" type="ORF">RM529_01770</name>
</gene>